<evidence type="ECO:0000259" key="1">
    <source>
        <dbReference type="PROSITE" id="PS50531"/>
    </source>
</evidence>
<dbReference type="InterPro" id="IPR029261">
    <property type="entry name" value="Transposase_Znf"/>
</dbReference>
<evidence type="ECO:0000313" key="2">
    <source>
        <dbReference type="EMBL" id="MDO9714039.1"/>
    </source>
</evidence>
<name>A0ABT9ECV3_9PROT</name>
<dbReference type="InterPro" id="IPR017894">
    <property type="entry name" value="HTH_IS21_transposase_type"/>
</dbReference>
<organism evidence="2 3">
    <name type="scientific">Paracraurococcus lichenis</name>
    <dbReference type="NCBI Taxonomy" id="3064888"/>
    <lineage>
        <taxon>Bacteria</taxon>
        <taxon>Pseudomonadati</taxon>
        <taxon>Pseudomonadota</taxon>
        <taxon>Alphaproteobacteria</taxon>
        <taxon>Acetobacterales</taxon>
        <taxon>Roseomonadaceae</taxon>
        <taxon>Paracraurococcus</taxon>
    </lineage>
</organism>
<dbReference type="PROSITE" id="PS50531">
    <property type="entry name" value="HTH_IS21"/>
    <property type="match status" value="1"/>
</dbReference>
<keyword evidence="3" id="KW-1185">Reference proteome</keyword>
<dbReference type="InterPro" id="IPR047951">
    <property type="entry name" value="Transpos_ISL3"/>
</dbReference>
<comment type="caution">
    <text evidence="2">The sequence shown here is derived from an EMBL/GenBank/DDBJ whole genome shotgun (WGS) entry which is preliminary data.</text>
</comment>
<dbReference type="Pfam" id="PF01610">
    <property type="entry name" value="DDE_Tnp_ISL3"/>
    <property type="match status" value="1"/>
</dbReference>
<protein>
    <submittedName>
        <fullName evidence="2">ISL3 family transposase</fullName>
    </submittedName>
</protein>
<dbReference type="NCBIfam" id="NF033550">
    <property type="entry name" value="transpos_ISL3"/>
    <property type="match status" value="1"/>
</dbReference>
<evidence type="ECO:0000313" key="3">
    <source>
        <dbReference type="Proteomes" id="UP001243009"/>
    </source>
</evidence>
<proteinExistence type="predicted"/>
<accession>A0ABT9ECV3</accession>
<feature type="domain" description="HTH IS21-type" evidence="1">
    <location>
        <begin position="279"/>
        <end position="340"/>
    </location>
</feature>
<dbReference type="Pfam" id="PF14690">
    <property type="entry name" value="Zn_ribbon_ISL3"/>
    <property type="match status" value="1"/>
</dbReference>
<dbReference type="RefSeq" id="WP_305108883.1">
    <property type="nucleotide sequence ID" value="NZ_JAUTWS010000154.1"/>
</dbReference>
<dbReference type="PANTHER" id="PTHR33498:SF1">
    <property type="entry name" value="TRANSPOSASE FOR INSERTION SEQUENCE ELEMENT IS1557"/>
    <property type="match status" value="1"/>
</dbReference>
<dbReference type="InterPro" id="IPR002560">
    <property type="entry name" value="Transposase_DDE"/>
</dbReference>
<gene>
    <name evidence="2" type="ORF">Q7A36_37405</name>
</gene>
<reference evidence="2 3" key="1">
    <citation type="submission" date="2023-08" db="EMBL/GenBank/DDBJ databases">
        <title>The draft genome sequence of Paracraurococcus sp. LOR1-02.</title>
        <authorList>
            <person name="Kingkaew E."/>
            <person name="Tanasupawat S."/>
        </authorList>
    </citation>
    <scope>NUCLEOTIDE SEQUENCE [LARGE SCALE GENOMIC DNA]</scope>
    <source>
        <strain evidence="2 3">LOR1-02</strain>
    </source>
</reference>
<dbReference type="Proteomes" id="UP001243009">
    <property type="component" value="Unassembled WGS sequence"/>
</dbReference>
<dbReference type="EMBL" id="JAUTWS010000154">
    <property type="protein sequence ID" value="MDO9714039.1"/>
    <property type="molecule type" value="Genomic_DNA"/>
</dbReference>
<sequence length="377" mass="41491">MQILPTSDRVTIVAHATTARSACPSCGVASPRVHSYYVRTLADLPWQGRVAALQIRARRFRCANADCQRQVFAERLPEMAGPWARRSERLAEAQRHIGLALGGAAGTRLATRLAMPVSGPTLLRLVATTKLPASPPPRVIGIDEWAWRRGLNYGTIVCDLERQQTVELLPDRNAETVATWLRQHPSVEVIARDRSSVFGRAIREGAPDATEVADRWHLLHNLGDALWAAIGRHRGAVAAALTVVDTPPGTPAQEAPRVIGTTGPTLDALRRQRSDERQARYTAMRRLHEESVPARLIAPALGMSQRTVERWLTAGGAPEHRRPPVASMLDPFRRFLEQRWAADGLTASGYRGLGSEIDYVKVGDELQMFGRGGDYLV</sequence>
<dbReference type="PANTHER" id="PTHR33498">
    <property type="entry name" value="TRANSPOSASE FOR INSERTION SEQUENCE ELEMENT IS1557"/>
    <property type="match status" value="1"/>
</dbReference>